<dbReference type="OrthoDB" id="281889at2"/>
<dbReference type="Proteomes" id="UP000319557">
    <property type="component" value="Chromosome"/>
</dbReference>
<name>A0A517M1L7_9BACT</name>
<organism evidence="1 2">
    <name type="scientific">Rosistilla ulvae</name>
    <dbReference type="NCBI Taxonomy" id="1930277"/>
    <lineage>
        <taxon>Bacteria</taxon>
        <taxon>Pseudomonadati</taxon>
        <taxon>Planctomycetota</taxon>
        <taxon>Planctomycetia</taxon>
        <taxon>Pirellulales</taxon>
        <taxon>Pirellulaceae</taxon>
        <taxon>Rosistilla</taxon>
    </lineage>
</organism>
<protein>
    <submittedName>
        <fullName evidence="1">Uncharacterized protein</fullName>
    </submittedName>
</protein>
<sequence length="71" mass="8189">MTQMQLDQLVAEATGDDVRAIRQRGFSVADPFEVAFDPEPDNLQPQMIDWDELELQRNLAFVSQGRVRHFV</sequence>
<dbReference type="KEGG" id="ruv:EC9_29700"/>
<accession>A0A517M1L7</accession>
<keyword evidence="2" id="KW-1185">Reference proteome</keyword>
<dbReference type="EMBL" id="CP036261">
    <property type="protein sequence ID" value="QDS88775.1"/>
    <property type="molecule type" value="Genomic_DNA"/>
</dbReference>
<dbReference type="RefSeq" id="WP_145346215.1">
    <property type="nucleotide sequence ID" value="NZ_CP036261.1"/>
</dbReference>
<proteinExistence type="predicted"/>
<evidence type="ECO:0000313" key="2">
    <source>
        <dbReference type="Proteomes" id="UP000319557"/>
    </source>
</evidence>
<dbReference type="AlphaFoldDB" id="A0A517M1L7"/>
<evidence type="ECO:0000313" key="1">
    <source>
        <dbReference type="EMBL" id="QDS88775.1"/>
    </source>
</evidence>
<reference evidence="1 2" key="1">
    <citation type="submission" date="2019-02" db="EMBL/GenBank/DDBJ databases">
        <title>Deep-cultivation of Planctomycetes and their phenomic and genomic characterization uncovers novel biology.</title>
        <authorList>
            <person name="Wiegand S."/>
            <person name="Jogler M."/>
            <person name="Boedeker C."/>
            <person name="Pinto D."/>
            <person name="Vollmers J."/>
            <person name="Rivas-Marin E."/>
            <person name="Kohn T."/>
            <person name="Peeters S.H."/>
            <person name="Heuer A."/>
            <person name="Rast P."/>
            <person name="Oberbeckmann S."/>
            <person name="Bunk B."/>
            <person name="Jeske O."/>
            <person name="Meyerdierks A."/>
            <person name="Storesund J.E."/>
            <person name="Kallscheuer N."/>
            <person name="Luecker S."/>
            <person name="Lage O.M."/>
            <person name="Pohl T."/>
            <person name="Merkel B.J."/>
            <person name="Hornburger P."/>
            <person name="Mueller R.-W."/>
            <person name="Bruemmer F."/>
            <person name="Labrenz M."/>
            <person name="Spormann A.M."/>
            <person name="Op den Camp H."/>
            <person name="Overmann J."/>
            <person name="Amann R."/>
            <person name="Jetten M.S.M."/>
            <person name="Mascher T."/>
            <person name="Medema M.H."/>
            <person name="Devos D.P."/>
            <person name="Kaster A.-K."/>
            <person name="Ovreas L."/>
            <person name="Rohde M."/>
            <person name="Galperin M.Y."/>
            <person name="Jogler C."/>
        </authorList>
    </citation>
    <scope>NUCLEOTIDE SEQUENCE [LARGE SCALE GENOMIC DNA]</scope>
    <source>
        <strain evidence="1 2">EC9</strain>
    </source>
</reference>
<gene>
    <name evidence="1" type="ORF">EC9_29700</name>
</gene>